<dbReference type="Proteomes" id="UP000332933">
    <property type="component" value="Unassembled WGS sequence"/>
</dbReference>
<keyword evidence="5" id="KW-1185">Reference proteome</keyword>
<evidence type="ECO:0000313" key="3">
    <source>
        <dbReference type="EMBL" id="KAF0686331.1"/>
    </source>
</evidence>
<gene>
    <name evidence="4" type="primary">Aste57867_21833</name>
    <name evidence="3" type="ORF">As57867_021764</name>
    <name evidence="4" type="ORF">ASTE57867_21833</name>
</gene>
<sequence>MWTISLDEEEHRRARLALQRCPNCGGEYGSASFPIHVARCREVYAKKEGDDDVGQGHAASATKKTKVVPKLSDLCIKYILANMHITCLNGLFTQPAHQAWLIASLPGAVLQQIMMHMVHRVQKMTLAHNKHKTKLQQAKERCTVLEIQTDQMRALRRECERLNQLLTSRTDHCDKAKREVNSLKHQLHGTAAEATKLAKQVEQLRAVNDASDIKVGLISSSMASVMFRQIKDLRSKCMRKDTSRPPVFRMSTPRPQPRRPVPPPPPIPSRPRSTGSKIPLPSTLPATYVRGFTAESAK</sequence>
<accession>A0A485LIJ7</accession>
<dbReference type="EMBL" id="CAADRA010007034">
    <property type="protein sequence ID" value="VFT98502.1"/>
    <property type="molecule type" value="Genomic_DNA"/>
</dbReference>
<organism evidence="4 5">
    <name type="scientific">Aphanomyces stellatus</name>
    <dbReference type="NCBI Taxonomy" id="120398"/>
    <lineage>
        <taxon>Eukaryota</taxon>
        <taxon>Sar</taxon>
        <taxon>Stramenopiles</taxon>
        <taxon>Oomycota</taxon>
        <taxon>Saprolegniomycetes</taxon>
        <taxon>Saprolegniales</taxon>
        <taxon>Verrucalvaceae</taxon>
        <taxon>Aphanomyces</taxon>
    </lineage>
</organism>
<evidence type="ECO:0000256" key="1">
    <source>
        <dbReference type="SAM" id="Coils"/>
    </source>
</evidence>
<reference evidence="3" key="2">
    <citation type="submission" date="2019-06" db="EMBL/GenBank/DDBJ databases">
        <title>Genomics analysis of Aphanomyces spp. identifies a new class of oomycete effector associated with host adaptation.</title>
        <authorList>
            <person name="Gaulin E."/>
        </authorList>
    </citation>
    <scope>NUCLEOTIDE SEQUENCE</scope>
    <source>
        <strain evidence="3">CBS 578.67</strain>
    </source>
</reference>
<dbReference type="OrthoDB" id="109290at2759"/>
<feature type="region of interest" description="Disordered" evidence="2">
    <location>
        <begin position="237"/>
        <end position="284"/>
    </location>
</feature>
<proteinExistence type="predicted"/>
<dbReference type="EMBL" id="VJMH01007008">
    <property type="protein sequence ID" value="KAF0686331.1"/>
    <property type="molecule type" value="Genomic_DNA"/>
</dbReference>
<evidence type="ECO:0000313" key="4">
    <source>
        <dbReference type="EMBL" id="VFT98502.1"/>
    </source>
</evidence>
<feature type="coiled-coil region" evidence="1">
    <location>
        <begin position="121"/>
        <end position="193"/>
    </location>
</feature>
<feature type="compositionally biased region" description="Pro residues" evidence="2">
    <location>
        <begin position="254"/>
        <end position="269"/>
    </location>
</feature>
<dbReference type="AlphaFoldDB" id="A0A485LIJ7"/>
<protein>
    <submittedName>
        <fullName evidence="4">Aste57867_21833 protein</fullName>
    </submittedName>
</protein>
<evidence type="ECO:0000256" key="2">
    <source>
        <dbReference type="SAM" id="MobiDB-lite"/>
    </source>
</evidence>
<keyword evidence="1" id="KW-0175">Coiled coil</keyword>
<evidence type="ECO:0000313" key="5">
    <source>
        <dbReference type="Proteomes" id="UP000332933"/>
    </source>
</evidence>
<reference evidence="4 5" key="1">
    <citation type="submission" date="2019-03" db="EMBL/GenBank/DDBJ databases">
        <authorList>
            <person name="Gaulin E."/>
            <person name="Dumas B."/>
        </authorList>
    </citation>
    <scope>NUCLEOTIDE SEQUENCE [LARGE SCALE GENOMIC DNA]</scope>
    <source>
        <strain evidence="4">CBS 568.67</strain>
    </source>
</reference>
<name>A0A485LIJ7_9STRA</name>